<dbReference type="InterPro" id="IPR013785">
    <property type="entry name" value="Aldolase_TIM"/>
</dbReference>
<dbReference type="PANTHER" id="PTHR43303:SF4">
    <property type="entry name" value="NADPH DEHYDROGENASE C23G7.10C-RELATED"/>
    <property type="match status" value="1"/>
</dbReference>
<gene>
    <name evidence="8" type="ORF">B1H18_32520</name>
</gene>
<accession>A0A1V4A0P0</accession>
<dbReference type="GO" id="GO:0003959">
    <property type="term" value="F:NADPH dehydrogenase activity"/>
    <property type="evidence" value="ECO:0007669"/>
    <property type="project" value="InterPro"/>
</dbReference>
<dbReference type="AlphaFoldDB" id="A0A1V4A0P0"/>
<dbReference type="OrthoDB" id="3169239at2"/>
<dbReference type="GO" id="GO:0050661">
    <property type="term" value="F:NADP binding"/>
    <property type="evidence" value="ECO:0007669"/>
    <property type="project" value="InterPro"/>
</dbReference>
<organism evidence="8 9">
    <name type="scientific">Streptomyces tsukubensis</name>
    <dbReference type="NCBI Taxonomy" id="83656"/>
    <lineage>
        <taxon>Bacteria</taxon>
        <taxon>Bacillati</taxon>
        <taxon>Actinomycetota</taxon>
        <taxon>Actinomycetes</taxon>
        <taxon>Kitasatosporales</taxon>
        <taxon>Streptomycetaceae</taxon>
        <taxon>Streptomyces</taxon>
    </lineage>
</organism>
<dbReference type="RefSeq" id="WP_077974061.1">
    <property type="nucleotide sequence ID" value="NZ_CP045178.1"/>
</dbReference>
<comment type="caution">
    <text evidence="8">The sequence shown here is derived from an EMBL/GenBank/DDBJ whole genome shotgun (WGS) entry which is preliminary data.</text>
</comment>
<feature type="compositionally biased region" description="Basic and acidic residues" evidence="6">
    <location>
        <begin position="114"/>
        <end position="123"/>
    </location>
</feature>
<dbReference type="InterPro" id="IPR044152">
    <property type="entry name" value="YqjM-like"/>
</dbReference>
<dbReference type="STRING" id="83656.B1H18_32520"/>
<keyword evidence="9" id="KW-1185">Reference proteome</keyword>
<dbReference type="GO" id="GO:0010181">
    <property type="term" value="F:FMN binding"/>
    <property type="evidence" value="ECO:0007669"/>
    <property type="project" value="InterPro"/>
</dbReference>
<evidence type="ECO:0000259" key="7">
    <source>
        <dbReference type="Pfam" id="PF00724"/>
    </source>
</evidence>
<protein>
    <submittedName>
        <fullName evidence="8">Oxidoreductase</fullName>
    </submittedName>
</protein>
<evidence type="ECO:0000256" key="2">
    <source>
        <dbReference type="ARBA" id="ARBA00022630"/>
    </source>
</evidence>
<feature type="region of interest" description="Disordered" evidence="6">
    <location>
        <begin position="114"/>
        <end position="133"/>
    </location>
</feature>
<dbReference type="CDD" id="cd02932">
    <property type="entry name" value="OYE_YqiM_FMN"/>
    <property type="match status" value="1"/>
</dbReference>
<keyword evidence="5" id="KW-0560">Oxidoreductase</keyword>
<dbReference type="Proteomes" id="UP000190539">
    <property type="component" value="Unassembled WGS sequence"/>
</dbReference>
<dbReference type="Pfam" id="PF00724">
    <property type="entry name" value="Oxidored_FMN"/>
    <property type="match status" value="1"/>
</dbReference>
<evidence type="ECO:0000256" key="5">
    <source>
        <dbReference type="ARBA" id="ARBA00023002"/>
    </source>
</evidence>
<feature type="domain" description="NADH:flavin oxidoreductase/NADH oxidase N-terminal" evidence="7">
    <location>
        <begin position="4"/>
        <end position="352"/>
    </location>
</feature>
<comment type="cofactor">
    <cofactor evidence="1">
        <name>FMN</name>
        <dbReference type="ChEBI" id="CHEBI:58210"/>
    </cofactor>
</comment>
<name>A0A1V4A0P0_9ACTN</name>
<evidence type="ECO:0000313" key="9">
    <source>
        <dbReference type="Proteomes" id="UP000190539"/>
    </source>
</evidence>
<evidence type="ECO:0000256" key="6">
    <source>
        <dbReference type="SAM" id="MobiDB-lite"/>
    </source>
</evidence>
<sequence length="367" mass="40152">MSALFEPITLRSLTIPNRLWMPPMCQYSALPEGPEQGAPGDWHFQHLGARAAGGTGLVITEATAVSPEGRISPYDLGLWNDTQTAAFRRITDFLKSQGAVPGIQIAHAGRKASTERTWVDRGRPLSPDEPYGWTPLAPSPVPFDKASTVPEELTVEGIKEIVEQFASTARRALDAGFQVAEVHGAHGYLIDEFLSPYTNHRTDEYGGSYENRVRFALEVVDAVRAVWPDDLPVFFRISATDWLSENADDEREGWTADETVRFATELLAHGVDLLDTSTGGNAPDAKIVPGPGFQVPFAERVKRETAMPVAAVGLITEVRQAEKIIADGQADAVLIGRELLRDPAFAQHAARELGARTHVPQQYHRAV</sequence>
<proteinExistence type="predicted"/>
<evidence type="ECO:0000256" key="4">
    <source>
        <dbReference type="ARBA" id="ARBA00022857"/>
    </source>
</evidence>
<dbReference type="InterPro" id="IPR001155">
    <property type="entry name" value="OxRdtase_FMN_N"/>
</dbReference>
<evidence type="ECO:0000313" key="8">
    <source>
        <dbReference type="EMBL" id="OON71799.1"/>
    </source>
</evidence>
<keyword evidence="3" id="KW-0288">FMN</keyword>
<dbReference type="EMBL" id="MVFC01000048">
    <property type="protein sequence ID" value="OON71799.1"/>
    <property type="molecule type" value="Genomic_DNA"/>
</dbReference>
<reference evidence="8 9" key="1">
    <citation type="submission" date="2017-02" db="EMBL/GenBank/DDBJ databases">
        <title>Draft Genome Sequence of Streptomyces tsukubaensis F601, a Producer of the immunosuppressant tacrolimus FK506.</title>
        <authorList>
            <person name="Zong G."/>
            <person name="Zhong C."/>
            <person name="Fu J."/>
            <person name="Qin R."/>
            <person name="Cao G."/>
        </authorList>
    </citation>
    <scope>NUCLEOTIDE SEQUENCE [LARGE SCALE GENOMIC DNA]</scope>
    <source>
        <strain evidence="8 9">F601</strain>
    </source>
</reference>
<dbReference type="Gene3D" id="3.20.20.70">
    <property type="entry name" value="Aldolase class I"/>
    <property type="match status" value="1"/>
</dbReference>
<keyword evidence="4" id="KW-0521">NADP</keyword>
<evidence type="ECO:0000256" key="3">
    <source>
        <dbReference type="ARBA" id="ARBA00022643"/>
    </source>
</evidence>
<dbReference type="PANTHER" id="PTHR43303">
    <property type="entry name" value="NADPH DEHYDROGENASE C23G7.10C-RELATED"/>
    <property type="match status" value="1"/>
</dbReference>
<keyword evidence="2" id="KW-0285">Flavoprotein</keyword>
<dbReference type="SUPFAM" id="SSF51395">
    <property type="entry name" value="FMN-linked oxidoreductases"/>
    <property type="match status" value="1"/>
</dbReference>
<evidence type="ECO:0000256" key="1">
    <source>
        <dbReference type="ARBA" id="ARBA00001917"/>
    </source>
</evidence>